<comment type="caution">
    <text evidence="4">The sequence shown here is derived from an EMBL/GenBank/DDBJ whole genome shotgun (WGS) entry which is preliminary data.</text>
</comment>
<evidence type="ECO:0000313" key="5">
    <source>
        <dbReference type="Proteomes" id="UP001500459"/>
    </source>
</evidence>
<dbReference type="Pfam" id="PF18962">
    <property type="entry name" value="Por_Secre_tail"/>
    <property type="match status" value="1"/>
</dbReference>
<gene>
    <name evidence="4" type="ORF">GCM10022393_17240</name>
</gene>
<evidence type="ECO:0000259" key="3">
    <source>
        <dbReference type="Pfam" id="PF20009"/>
    </source>
</evidence>
<dbReference type="RefSeq" id="WP_344926494.1">
    <property type="nucleotide sequence ID" value="NZ_BAABCW010000005.1"/>
</dbReference>
<dbReference type="InterPro" id="IPR045474">
    <property type="entry name" value="GEVED"/>
</dbReference>
<dbReference type="Pfam" id="PF20009">
    <property type="entry name" value="GEVED"/>
    <property type="match status" value="1"/>
</dbReference>
<protein>
    <recommendedName>
        <fullName evidence="6">Secretion system C-terminal sorting domain-containing protein</fullName>
    </recommendedName>
</protein>
<evidence type="ECO:0000259" key="2">
    <source>
        <dbReference type="Pfam" id="PF18962"/>
    </source>
</evidence>
<feature type="domain" description="Secretion system C-terminal sorting" evidence="2">
    <location>
        <begin position="897"/>
        <end position="968"/>
    </location>
</feature>
<name>A0ABP7XH13_9FLAO</name>
<accession>A0ABP7XH13</accession>
<proteinExistence type="predicted"/>
<dbReference type="EMBL" id="BAABCW010000005">
    <property type="protein sequence ID" value="GAA4116557.1"/>
    <property type="molecule type" value="Genomic_DNA"/>
</dbReference>
<organism evidence="4 5">
    <name type="scientific">Aquimarina addita</name>
    <dbReference type="NCBI Taxonomy" id="870485"/>
    <lineage>
        <taxon>Bacteria</taxon>
        <taxon>Pseudomonadati</taxon>
        <taxon>Bacteroidota</taxon>
        <taxon>Flavobacteriia</taxon>
        <taxon>Flavobacteriales</taxon>
        <taxon>Flavobacteriaceae</taxon>
        <taxon>Aquimarina</taxon>
    </lineage>
</organism>
<evidence type="ECO:0000313" key="4">
    <source>
        <dbReference type="EMBL" id="GAA4116557.1"/>
    </source>
</evidence>
<reference evidence="5" key="1">
    <citation type="journal article" date="2019" name="Int. J. Syst. Evol. Microbiol.">
        <title>The Global Catalogue of Microorganisms (GCM) 10K type strain sequencing project: providing services to taxonomists for standard genome sequencing and annotation.</title>
        <authorList>
            <consortium name="The Broad Institute Genomics Platform"/>
            <consortium name="The Broad Institute Genome Sequencing Center for Infectious Disease"/>
            <person name="Wu L."/>
            <person name="Ma J."/>
        </authorList>
    </citation>
    <scope>NUCLEOTIDE SEQUENCE [LARGE SCALE GENOMIC DNA]</scope>
    <source>
        <strain evidence="5">JCM 17106</strain>
    </source>
</reference>
<sequence>MHSTMQTTSIEMREVAPLIGKNLLLEEPRSGEINPRRVNVNKVVPGKGFPKGQDELLQNQKRVNSFRSAAAPSLIFEANSNFIAPTDPTGAIGPNHYMSARNFAFTIHDRSGNVLIESTSLRNIFPGEDLGDPIVFYDNFADRFVITQFSDTPNGFLVAVCKGPDPVNDGWYTYRFNTSSFPDYPKFSVWSDGYYVTANKNQGSQQTQEVVYVLEREQMIAGFETAQMVGFPLSGARIGGFYSPASFNAIGKTLPPEGDARIIYFQDDGWEGVDQDILKLWSIDVNWTDPESSTITESEELNVTSFDAVFENGDGPFGFGSLPQPGSDGQRIDALAGAINYASNYRRFCDYNSVVLNFPIDIDNVSEFARVSAIRWYELRQNGDGQDWYVYQEGTYASPDGKSAWCASMAMDVFGNIGMGYSTIGTVADLASEDSFVSIRYTGRLAGDPLGTMTFAEETIAIGTAVNETNDYRYGDYSQITVDPSDDQTFWHIGEYFENSGNNARNIVGVFKLAENILSDVGVVSIDAPDDDAFTTSEAVTITLKNFGSTAQSNIPVSYSINGDTPVNEIFTGSISSGETASFTFSTTADLSIGESAFISAETNLGTDTMPDNDCSTTEVFNLLPNDVGVVSLSSPVTGGGLTAEESITIVIKNFGGSAQSNIPVFYSLNDGAVIEEVFAGTIEGGETAEYTFTVTTDMSEFGSYLFVLGTELTGDQNVTNDSINRTVQHQLCAPTSNCSQYRDGVTSFTLSNISKTEIPCTDGYEDFTSDIIRLDKSIGTYILTVQTGFAGDDKEQLSLWIDFNDDGLFDDSELLISNEVIEEPDTDQSFVIILDDTAVVGTHLLRVRAGDTQSNSGAKLNEACGSMEYGTTHDYLVDIGENTNNDSNLIVISQPNDQFLIAMSDSNADEELRLSIYTLTGKTILTDTVRKDAGSRFEYSLDMSFVSPGIYFVRLGSSQTGKSAKFYVY</sequence>
<evidence type="ECO:0000256" key="1">
    <source>
        <dbReference type="ARBA" id="ARBA00022729"/>
    </source>
</evidence>
<keyword evidence="1" id="KW-0732">Signal</keyword>
<evidence type="ECO:0008006" key="6">
    <source>
        <dbReference type="Google" id="ProtNLM"/>
    </source>
</evidence>
<dbReference type="Proteomes" id="UP001500459">
    <property type="component" value="Unassembled WGS sequence"/>
</dbReference>
<dbReference type="InterPro" id="IPR026444">
    <property type="entry name" value="Secre_tail"/>
</dbReference>
<keyword evidence="5" id="KW-1185">Reference proteome</keyword>
<feature type="domain" description="GEVED" evidence="3">
    <location>
        <begin position="798"/>
        <end position="878"/>
    </location>
</feature>